<dbReference type="OrthoDB" id="287000at2"/>
<dbReference type="Gene3D" id="2.160.20.60">
    <property type="entry name" value="Glutamate synthase, alpha subunit, C-terminal domain"/>
    <property type="match status" value="1"/>
</dbReference>
<sequence length="245" mass="25846">MESLKEKVGALSQGAASGELTIDLGQTSVRELNQFLHHDLNGSGIKRINILNPDGAHNIAVGVDAPVAIDIWGHAGYYVAGMNKQAHVTVHGNVGWGVAENMMSGLVRVKGFASESAGASGHGGLLVIEGDASMRCGISMKGIEIVVGGNVGSFSAFMAQAGTLVVCGDAGDALGDSLYEAVIYVRGKIKSLGADAREEEMTDFDYAKVGELLRKAGFDYDPRAFKRVASAKQLYHWNADANQEY</sequence>
<comment type="caution">
    <text evidence="1">The sequence shown here is derived from an EMBL/GenBank/DDBJ whole genome shotgun (WGS) entry which is preliminary data.</text>
</comment>
<keyword evidence="2" id="KW-1185">Reference proteome</keyword>
<dbReference type="SUPFAM" id="SSF69336">
    <property type="entry name" value="Alpha subunit of glutamate synthase, C-terminal domain"/>
    <property type="match status" value="1"/>
</dbReference>
<proteinExistence type="predicted"/>
<dbReference type="PANTHER" id="PTHR39673">
    <property type="entry name" value="TUNGSTEN FORMYLMETHANOFURAN DEHYDROGENASE, SUBUNIT C (FWDC)"/>
    <property type="match status" value="1"/>
</dbReference>
<gene>
    <name evidence="1" type="ORF">FR698_05580</name>
</gene>
<dbReference type="GO" id="GO:0016491">
    <property type="term" value="F:oxidoreductase activity"/>
    <property type="evidence" value="ECO:0007669"/>
    <property type="project" value="InterPro"/>
</dbReference>
<dbReference type="PANTHER" id="PTHR39673:SF5">
    <property type="entry name" value="TUNGSTEN-CONTAINING FORMYLMETHANOFURAN DEHYDROGENASE 2 SUBUNIT C"/>
    <property type="match status" value="1"/>
</dbReference>
<dbReference type="EMBL" id="VPFL01000005">
    <property type="protein sequence ID" value="TXF12696.1"/>
    <property type="molecule type" value="Genomic_DNA"/>
</dbReference>
<evidence type="ECO:0000313" key="1">
    <source>
        <dbReference type="EMBL" id="TXF12696.1"/>
    </source>
</evidence>
<dbReference type="CDD" id="cd00504">
    <property type="entry name" value="GXGXG"/>
    <property type="match status" value="1"/>
</dbReference>
<reference evidence="1 2" key="1">
    <citation type="submission" date="2019-08" db="EMBL/GenBank/DDBJ databases">
        <title>Pelomicrobium methylotrophicum gen. nov., sp. nov. a moderately thermophilic, facultatively anaerobic, lithoautotrophic and methylotrophic bacterium isolated from a terrestrial mud volcano.</title>
        <authorList>
            <person name="Slobodkina G.B."/>
            <person name="Merkel A.Y."/>
            <person name="Slobodkin A.I."/>
        </authorList>
    </citation>
    <scope>NUCLEOTIDE SEQUENCE [LARGE SCALE GENOMIC DNA]</scope>
    <source>
        <strain evidence="1 2">SM250</strain>
    </source>
</reference>
<dbReference type="InterPro" id="IPR036485">
    <property type="entry name" value="Glu_synth_asu_C_sf"/>
</dbReference>
<accession>A0A5C7EZE5</accession>
<dbReference type="Proteomes" id="UP000321201">
    <property type="component" value="Unassembled WGS sequence"/>
</dbReference>
<protein>
    <submittedName>
        <fullName evidence="1">Protein glxC</fullName>
    </submittedName>
</protein>
<dbReference type="AlphaFoldDB" id="A0A5C7EZE5"/>
<evidence type="ECO:0000313" key="2">
    <source>
        <dbReference type="Proteomes" id="UP000321201"/>
    </source>
</evidence>
<dbReference type="RefSeq" id="WP_147799188.1">
    <property type="nucleotide sequence ID" value="NZ_VPFL01000005.1"/>
</dbReference>
<dbReference type="PIRSF" id="PIRSF006519">
    <property type="entry name" value="GOGAT_dom3"/>
    <property type="match status" value="1"/>
</dbReference>
<dbReference type="InterPro" id="IPR012061">
    <property type="entry name" value="Glu_synth_lsu_3"/>
</dbReference>
<dbReference type="InParanoid" id="A0A5C7EZE5"/>
<organism evidence="1 2">
    <name type="scientific">Pelomicrobium methylotrophicum</name>
    <dbReference type="NCBI Taxonomy" id="2602750"/>
    <lineage>
        <taxon>Bacteria</taxon>
        <taxon>Pseudomonadati</taxon>
        <taxon>Pseudomonadota</taxon>
        <taxon>Hydrogenophilia</taxon>
        <taxon>Hydrogenophilia incertae sedis</taxon>
        <taxon>Pelomicrobium</taxon>
    </lineage>
</organism>
<name>A0A5C7EZE5_9PROT</name>